<evidence type="ECO:0000313" key="3">
    <source>
        <dbReference type="EMBL" id="ETL32709.1"/>
    </source>
</evidence>
<accession>W2IEM8</accession>
<protein>
    <submittedName>
        <fullName evidence="3">Uncharacterized protein</fullName>
    </submittedName>
</protein>
<organism evidence="3">
    <name type="scientific">Phytophthora nicotianae</name>
    <name type="common">Potato buckeye rot agent</name>
    <name type="synonym">Phytophthora parasitica</name>
    <dbReference type="NCBI Taxonomy" id="4792"/>
    <lineage>
        <taxon>Eukaryota</taxon>
        <taxon>Sar</taxon>
        <taxon>Stramenopiles</taxon>
        <taxon>Oomycota</taxon>
        <taxon>Peronosporomycetes</taxon>
        <taxon>Peronosporales</taxon>
        <taxon>Peronosporaceae</taxon>
        <taxon>Phytophthora</taxon>
    </lineage>
</organism>
<evidence type="ECO:0000313" key="2">
    <source>
        <dbReference type="EMBL" id="ETK79293.1"/>
    </source>
</evidence>
<reference evidence="3" key="2">
    <citation type="submission" date="2013-11" db="EMBL/GenBank/DDBJ databases">
        <title>The Genome Sequence of Phytophthora parasitica CJ05E6.</title>
        <authorList>
            <consortium name="The Broad Institute Genomics Platform"/>
            <person name="Russ C."/>
            <person name="Tyler B."/>
            <person name="Panabieres F."/>
            <person name="Shan W."/>
            <person name="Tripathy S."/>
            <person name="Grunwald N."/>
            <person name="Machado M."/>
            <person name="Johnson C.S."/>
            <person name="Arredondo F."/>
            <person name="Hong C."/>
            <person name="Coffey M."/>
            <person name="Young S.K."/>
            <person name="Zeng Q."/>
            <person name="Gargeya S."/>
            <person name="Fitzgerald M."/>
            <person name="Abouelleil A."/>
            <person name="Alvarado L."/>
            <person name="Chapman S.B."/>
            <person name="Gainer-Dewar J."/>
            <person name="Goldberg J."/>
            <person name="Griggs A."/>
            <person name="Gujja S."/>
            <person name="Hansen M."/>
            <person name="Howarth C."/>
            <person name="Imamovic A."/>
            <person name="Ireland A."/>
            <person name="Larimer J."/>
            <person name="McCowan C."/>
            <person name="Murphy C."/>
            <person name="Pearson M."/>
            <person name="Poon T.W."/>
            <person name="Priest M."/>
            <person name="Roberts A."/>
            <person name="Saif S."/>
            <person name="Shea T."/>
            <person name="Sykes S."/>
            <person name="Wortman J."/>
            <person name="Nusbaum C."/>
            <person name="Birren B."/>
        </authorList>
    </citation>
    <scope>NUCLEOTIDE SEQUENCE [LARGE SCALE GENOMIC DNA]</scope>
    <source>
        <strain evidence="3">CJ05E6</strain>
    </source>
</reference>
<dbReference type="Proteomes" id="UP000053864">
    <property type="component" value="Unassembled WGS sequence"/>
</dbReference>
<dbReference type="Proteomes" id="UP000053236">
    <property type="component" value="Unassembled WGS sequence"/>
</dbReference>
<proteinExistence type="predicted"/>
<dbReference type="EMBL" id="KI688010">
    <property type="protein sequence ID" value="ETK79293.1"/>
    <property type="molecule type" value="Genomic_DNA"/>
</dbReference>
<dbReference type="EMBL" id="KI674772">
    <property type="protein sequence ID" value="ETL32709.1"/>
    <property type="molecule type" value="Genomic_DNA"/>
</dbReference>
<reference evidence="2" key="1">
    <citation type="submission" date="2013-11" db="EMBL/GenBank/DDBJ databases">
        <title>The Genome Sequence of Phytophthora parasitica CJ02B3.</title>
        <authorList>
            <consortium name="The Broad Institute Genomics Platform"/>
            <person name="Russ C."/>
            <person name="Tyler B."/>
            <person name="Panabieres F."/>
            <person name="Shan W."/>
            <person name="Tripathy S."/>
            <person name="Grunwald N."/>
            <person name="Machado M."/>
            <person name="Johnson C.S."/>
            <person name="Arredondo F."/>
            <person name="Hong C."/>
            <person name="Coffey M."/>
            <person name="Young S.K."/>
            <person name="Zeng Q."/>
            <person name="Gargeya S."/>
            <person name="Fitzgerald M."/>
            <person name="Abouelleil A."/>
            <person name="Alvarado L."/>
            <person name="Chapman S.B."/>
            <person name="Gainer-Dewar J."/>
            <person name="Goldberg J."/>
            <person name="Griggs A."/>
            <person name="Gujja S."/>
            <person name="Hansen M."/>
            <person name="Howarth C."/>
            <person name="Imamovic A."/>
            <person name="Ireland A."/>
            <person name="Larimer J."/>
            <person name="McCowan C."/>
            <person name="Murphy C."/>
            <person name="Pearson M."/>
            <person name="Poon T.W."/>
            <person name="Priest M."/>
            <person name="Roberts A."/>
            <person name="Saif S."/>
            <person name="Shea T."/>
            <person name="Sykes S."/>
            <person name="Wortman J."/>
            <person name="Nusbaum C."/>
            <person name="Birren B."/>
        </authorList>
    </citation>
    <scope>NUCLEOTIDE SEQUENCE [LARGE SCALE GENOMIC DNA]</scope>
    <source>
        <strain evidence="2">CJ02B3</strain>
    </source>
</reference>
<gene>
    <name evidence="2" type="ORF">L915_14846</name>
    <name evidence="3" type="ORF">L916_14755</name>
</gene>
<sequence>MVHVVSCRFLRLGCSEEEHPLFKREYARSNLGRGVKLLRCFPHCCPGHIERSYCGCSVHLLVTFSEDVSSTVLDELLVCTRFEPSHVAPLWSPSLVSLFRDAGAGGDEDKGRHEIERSLQIGESVTLSEEWLPEQPNEDAVWLRAKREMQQGHPKNAALYVINSHTPPKWFYNYDSGTSREHREMTHHFVVYVFQLHARKQQPGGYIKASVLARHASLAFSLVSSRRSTNHRNADLPASDIPGDNMGGDEQQHKDAEIPPLKNIGSAEFLEQGLHILILWKFFKFLKRGDIEFSTSRVGLYVRSYLIRAAGLRGTPPVSSTELENAVISLLNDVLGNSFYPPIRIPSATSVDTGVHLDQERGVSRVIVHLFLRVLSSTVIQWHLNSAFIAARDMTSKSVLNEHFVSLVSIVYDVFDSLVRELPYDAPFGDQYLTLPILVDDVLSVVYDRDSFNELRSEISALLEWKENSESLLNALSEIFQVYVAQAREATISLTSQVRNITQGPTNHGFRQRWMLLPESTQTLDLSSGRQSSGDYRVVDIAQFMYEFSCVDVSLGETDCCLSFRSVFPVLPNTTRAPTTLILDGQLRVFRVLPSGISSMIATAGGWCIGDYTGTVSSDGQSLDVSLFGFAEGYHPSSGNEVLVARLVNLTLKLEKGQSKTEQLKTNVSTMSLHAVVYGSAHKPPKGNHISVSEWSTTDRAVLWDKLQWTPMVEMQTTYVAV</sequence>
<dbReference type="AlphaFoldDB" id="W2IEM8"/>
<name>W2IEM8_PHYNI</name>
<evidence type="ECO:0000256" key="1">
    <source>
        <dbReference type="SAM" id="MobiDB-lite"/>
    </source>
</evidence>
<dbReference type="VEuPathDB" id="FungiDB:PPTG_04399"/>
<feature type="region of interest" description="Disordered" evidence="1">
    <location>
        <begin position="230"/>
        <end position="254"/>
    </location>
</feature>